<accession>A0ABR0P6L8</accession>
<evidence type="ECO:0000256" key="1">
    <source>
        <dbReference type="ARBA" id="ARBA00022723"/>
    </source>
</evidence>
<dbReference type="EMBL" id="JARKNE010000008">
    <property type="protein sequence ID" value="KAK5813950.1"/>
    <property type="molecule type" value="Genomic_DNA"/>
</dbReference>
<gene>
    <name evidence="6" type="ORF">PVK06_029401</name>
</gene>
<dbReference type="PROSITE" id="PS50966">
    <property type="entry name" value="ZF_SWIM"/>
    <property type="match status" value="1"/>
</dbReference>
<dbReference type="SMART" id="SM00575">
    <property type="entry name" value="ZnF_PMZ"/>
    <property type="match status" value="1"/>
</dbReference>
<dbReference type="PANTHER" id="PTHR31973">
    <property type="entry name" value="POLYPROTEIN, PUTATIVE-RELATED"/>
    <property type="match status" value="1"/>
</dbReference>
<organism evidence="6 7">
    <name type="scientific">Gossypium arboreum</name>
    <name type="common">Tree cotton</name>
    <name type="synonym">Gossypium nanking</name>
    <dbReference type="NCBI Taxonomy" id="29729"/>
    <lineage>
        <taxon>Eukaryota</taxon>
        <taxon>Viridiplantae</taxon>
        <taxon>Streptophyta</taxon>
        <taxon>Embryophyta</taxon>
        <taxon>Tracheophyta</taxon>
        <taxon>Spermatophyta</taxon>
        <taxon>Magnoliopsida</taxon>
        <taxon>eudicotyledons</taxon>
        <taxon>Gunneridae</taxon>
        <taxon>Pentapetalae</taxon>
        <taxon>rosids</taxon>
        <taxon>malvids</taxon>
        <taxon>Malvales</taxon>
        <taxon>Malvaceae</taxon>
        <taxon>Malvoideae</taxon>
        <taxon>Gossypium</taxon>
    </lineage>
</organism>
<dbReference type="Pfam" id="PF04434">
    <property type="entry name" value="SWIM"/>
    <property type="match status" value="1"/>
</dbReference>
<keyword evidence="1" id="KW-0479">Metal-binding</keyword>
<comment type="caution">
    <text evidence="6">The sequence shown here is derived from an EMBL/GenBank/DDBJ whole genome shotgun (WGS) entry which is preliminary data.</text>
</comment>
<feature type="domain" description="SWIM-type" evidence="5">
    <location>
        <begin position="56"/>
        <end position="88"/>
    </location>
</feature>
<keyword evidence="7" id="KW-1185">Reference proteome</keyword>
<dbReference type="PANTHER" id="PTHR31973:SF187">
    <property type="entry name" value="MUTATOR TRANSPOSASE MUDRA PROTEIN"/>
    <property type="match status" value="1"/>
</dbReference>
<name>A0ABR0P6L8_GOSAR</name>
<dbReference type="InterPro" id="IPR007527">
    <property type="entry name" value="Znf_SWIM"/>
</dbReference>
<proteinExistence type="predicted"/>
<evidence type="ECO:0000256" key="4">
    <source>
        <dbReference type="PROSITE-ProRule" id="PRU00325"/>
    </source>
</evidence>
<evidence type="ECO:0000256" key="3">
    <source>
        <dbReference type="ARBA" id="ARBA00022833"/>
    </source>
</evidence>
<evidence type="ECO:0000259" key="5">
    <source>
        <dbReference type="PROSITE" id="PS50966"/>
    </source>
</evidence>
<reference evidence="6 7" key="1">
    <citation type="submission" date="2023-03" db="EMBL/GenBank/DDBJ databases">
        <title>WGS of Gossypium arboreum.</title>
        <authorList>
            <person name="Yu D."/>
        </authorList>
    </citation>
    <scope>NUCLEOTIDE SEQUENCE [LARGE SCALE GENOMIC DNA]</scope>
    <source>
        <tissue evidence="6">Leaf</tissue>
    </source>
</reference>
<keyword evidence="3" id="KW-0862">Zinc</keyword>
<protein>
    <recommendedName>
        <fullName evidence="5">SWIM-type domain-containing protein</fullName>
    </recommendedName>
</protein>
<keyword evidence="2 4" id="KW-0863">Zinc-finger</keyword>
<evidence type="ECO:0000313" key="7">
    <source>
        <dbReference type="Proteomes" id="UP001358586"/>
    </source>
</evidence>
<evidence type="ECO:0000256" key="2">
    <source>
        <dbReference type="ARBA" id="ARBA00022771"/>
    </source>
</evidence>
<evidence type="ECO:0000313" key="6">
    <source>
        <dbReference type="EMBL" id="KAK5813950.1"/>
    </source>
</evidence>
<sequence length="195" mass="21780">MENIDDNLKNLKEMSEKSIKDLLEKCDAVDNNLYAGLFMQDNGDSGFEVIHKDNQHTVVLKLSKCTCREWELTGIPCCHVVCAMYHDQKAPEQYVSPWYGSGLHQIAQPRGLSLKLRHKGLDVAASSLKVARLATISKVKEVKLPEDNVAILKPKSTQGGGLLMMSRHHGVGVTALAFDEKKIGEWYFTVKQVLD</sequence>
<dbReference type="InterPro" id="IPR006564">
    <property type="entry name" value="Znf_PMZ"/>
</dbReference>
<dbReference type="Proteomes" id="UP001358586">
    <property type="component" value="Chromosome 8"/>
</dbReference>